<reference evidence="2" key="1">
    <citation type="submission" date="2021-01" db="EMBL/GenBank/DDBJ databases">
        <title>Whole genome shotgun sequence of Planotetraspora thailandica NBRC 104271.</title>
        <authorList>
            <person name="Komaki H."/>
            <person name="Tamura T."/>
        </authorList>
    </citation>
    <scope>NUCLEOTIDE SEQUENCE</scope>
    <source>
        <strain evidence="2">NBRC 104271</strain>
    </source>
</reference>
<accession>A0A8J3UZS1</accession>
<evidence type="ECO:0000313" key="3">
    <source>
        <dbReference type="Proteomes" id="UP000605992"/>
    </source>
</evidence>
<dbReference type="EMBL" id="BOOR01000005">
    <property type="protein sequence ID" value="GII52441.1"/>
    <property type="molecule type" value="Genomic_DNA"/>
</dbReference>
<gene>
    <name evidence="2" type="ORF">Pth03_08300</name>
</gene>
<proteinExistence type="predicted"/>
<feature type="domain" description="N-acetyltransferase" evidence="1">
    <location>
        <begin position="124"/>
        <end position="266"/>
    </location>
</feature>
<dbReference type="InterPro" id="IPR016181">
    <property type="entry name" value="Acyl_CoA_acyltransferase"/>
</dbReference>
<dbReference type="Gene3D" id="3.40.630.30">
    <property type="match status" value="1"/>
</dbReference>
<protein>
    <recommendedName>
        <fullName evidence="1">N-acetyltransferase domain-containing protein</fullName>
    </recommendedName>
</protein>
<evidence type="ECO:0000313" key="2">
    <source>
        <dbReference type="EMBL" id="GII52441.1"/>
    </source>
</evidence>
<dbReference type="InterPro" id="IPR000182">
    <property type="entry name" value="GNAT_dom"/>
</dbReference>
<name>A0A8J3UZS1_9ACTN</name>
<dbReference type="PROSITE" id="PS51186">
    <property type="entry name" value="GNAT"/>
    <property type="match status" value="1"/>
</dbReference>
<organism evidence="2 3">
    <name type="scientific">Planotetraspora thailandica</name>
    <dbReference type="NCBI Taxonomy" id="487172"/>
    <lineage>
        <taxon>Bacteria</taxon>
        <taxon>Bacillati</taxon>
        <taxon>Actinomycetota</taxon>
        <taxon>Actinomycetes</taxon>
        <taxon>Streptosporangiales</taxon>
        <taxon>Streptosporangiaceae</taxon>
        <taxon>Planotetraspora</taxon>
    </lineage>
</organism>
<dbReference type="AlphaFoldDB" id="A0A8J3UZS1"/>
<dbReference type="Pfam" id="PF00583">
    <property type="entry name" value="Acetyltransf_1"/>
    <property type="match status" value="1"/>
</dbReference>
<dbReference type="GO" id="GO:0016747">
    <property type="term" value="F:acyltransferase activity, transferring groups other than amino-acyl groups"/>
    <property type="evidence" value="ECO:0007669"/>
    <property type="project" value="InterPro"/>
</dbReference>
<keyword evidence="3" id="KW-1185">Reference proteome</keyword>
<comment type="caution">
    <text evidence="2">The sequence shown here is derived from an EMBL/GenBank/DDBJ whole genome shotgun (WGS) entry which is preliminary data.</text>
</comment>
<dbReference type="Proteomes" id="UP000605992">
    <property type="component" value="Unassembled WGS sequence"/>
</dbReference>
<sequence>MCFSYVHRRQAVEIGLPRLPAVRQPPEVADRQSITNGDGTPVISYEEGVRDGLPWADNLEVHAPGAADLVMSRLRGWIVSAPEELSGELIARGARLVRHAHVMTCDLAGRAASGVLPPSGFRFVPCDRAPEEVFPAWLAAYPPGHPDHRRRDADDGLREELTPLMRGEKLGTLHPSSTLAVDAEDKVVAGVLINDWQGTAWISEVFRHPDTSPSGLGAAVLATALDKAAADGLPAVGLAVTHTNPARRVYERLGFTVVQTSVTVTV</sequence>
<evidence type="ECO:0000259" key="1">
    <source>
        <dbReference type="PROSITE" id="PS51186"/>
    </source>
</evidence>
<dbReference type="SUPFAM" id="SSF55729">
    <property type="entry name" value="Acyl-CoA N-acyltransferases (Nat)"/>
    <property type="match status" value="1"/>
</dbReference>